<keyword evidence="5 6" id="KW-0472">Membrane</keyword>
<evidence type="ECO:0008006" key="9">
    <source>
        <dbReference type="Google" id="ProtNLM"/>
    </source>
</evidence>
<dbReference type="OrthoDB" id="4771963at2"/>
<feature type="transmembrane region" description="Helical" evidence="6">
    <location>
        <begin position="326"/>
        <end position="347"/>
    </location>
</feature>
<feature type="transmembrane region" description="Helical" evidence="6">
    <location>
        <begin position="285"/>
        <end position="306"/>
    </location>
</feature>
<dbReference type="AlphaFoldDB" id="U1MSM1"/>
<protein>
    <recommendedName>
        <fullName evidence="9">Polysaccharide biosynthesis protein C-terminal domain-containing protein</fullName>
    </recommendedName>
</protein>
<dbReference type="EMBL" id="ASHR01000014">
    <property type="protein sequence ID" value="ERG64926.1"/>
    <property type="molecule type" value="Genomic_DNA"/>
</dbReference>
<dbReference type="GO" id="GO:0005886">
    <property type="term" value="C:plasma membrane"/>
    <property type="evidence" value="ECO:0007669"/>
    <property type="project" value="UniProtKB-SubCell"/>
</dbReference>
<accession>U1MSM1</accession>
<evidence type="ECO:0000256" key="3">
    <source>
        <dbReference type="ARBA" id="ARBA00022692"/>
    </source>
</evidence>
<feature type="transmembrane region" description="Helical" evidence="6">
    <location>
        <begin position="245"/>
        <end position="264"/>
    </location>
</feature>
<feature type="transmembrane region" description="Helical" evidence="6">
    <location>
        <begin position="213"/>
        <end position="233"/>
    </location>
</feature>
<sequence>MTTAARSGLTGVAGATVFSAASGYLVLFIAARSLGAERYDVFAVYWSAFFALTGIVNGLMHESTRAVHAALESDRRDGARPAIVATVVGAVVALLVLLSAPLWAERLVPEHTGVGVGLLAAAIASFTLQAALSGALSGSGRWGLYGALLTIDAALRLVVALAAALLGLPEIGLLVATVCGSVTWLLLVALSPGCRAALRLRADVALRPFLSRVLQAMVAASATAALVVGFPVLLKATAGAEDPQVLGGLILAVTLTRAPLLVPLTSFQNAIVVHFADRREARARALALPVVAVLGVAVLGAAAAWLVGPPILAFMGEGFDVPGAHLAGLTVASGTTAALFLSGAAALAHERHGAYVLGWWAATIATLALLLLPLDLSTRTIVALLAGPLIGIGWHAVAIARTGKAR</sequence>
<name>U1MSM1_9MICO</name>
<feature type="transmembrane region" description="Helical" evidence="6">
    <location>
        <begin position="81"/>
        <end position="104"/>
    </location>
</feature>
<feature type="transmembrane region" description="Helical" evidence="6">
    <location>
        <begin position="116"/>
        <end position="136"/>
    </location>
</feature>
<evidence type="ECO:0000256" key="4">
    <source>
        <dbReference type="ARBA" id="ARBA00022989"/>
    </source>
</evidence>
<keyword evidence="3 6" id="KW-0812">Transmembrane</keyword>
<evidence type="ECO:0000256" key="1">
    <source>
        <dbReference type="ARBA" id="ARBA00004651"/>
    </source>
</evidence>
<evidence type="ECO:0000313" key="7">
    <source>
        <dbReference type="EMBL" id="ERG64926.1"/>
    </source>
</evidence>
<keyword evidence="8" id="KW-1185">Reference proteome</keyword>
<feature type="transmembrane region" description="Helical" evidence="6">
    <location>
        <begin position="43"/>
        <end position="60"/>
    </location>
</feature>
<organism evidence="7 8">
    <name type="scientific">Agrococcus pavilionensis RW1</name>
    <dbReference type="NCBI Taxonomy" id="1330458"/>
    <lineage>
        <taxon>Bacteria</taxon>
        <taxon>Bacillati</taxon>
        <taxon>Actinomycetota</taxon>
        <taxon>Actinomycetes</taxon>
        <taxon>Micrococcales</taxon>
        <taxon>Microbacteriaceae</taxon>
        <taxon>Agrococcus</taxon>
    </lineage>
</organism>
<dbReference type="PANTHER" id="PTHR30250">
    <property type="entry name" value="PST FAMILY PREDICTED COLANIC ACID TRANSPORTER"/>
    <property type="match status" value="1"/>
</dbReference>
<feature type="transmembrane region" description="Helical" evidence="6">
    <location>
        <begin position="171"/>
        <end position="192"/>
    </location>
</feature>
<proteinExistence type="predicted"/>
<comment type="caution">
    <text evidence="7">The sequence shown here is derived from an EMBL/GenBank/DDBJ whole genome shotgun (WGS) entry which is preliminary data.</text>
</comment>
<dbReference type="Proteomes" id="UP000016462">
    <property type="component" value="Unassembled WGS sequence"/>
</dbReference>
<dbReference type="RefSeq" id="WP_021009946.1">
    <property type="nucleotide sequence ID" value="NZ_ASHR01000014.1"/>
</dbReference>
<evidence type="ECO:0000256" key="5">
    <source>
        <dbReference type="ARBA" id="ARBA00023136"/>
    </source>
</evidence>
<keyword evidence="4 6" id="KW-1133">Transmembrane helix</keyword>
<gene>
    <name evidence="7" type="ORF">L332_10780</name>
</gene>
<feature type="transmembrane region" description="Helical" evidence="6">
    <location>
        <begin position="143"/>
        <end position="165"/>
    </location>
</feature>
<keyword evidence="2" id="KW-1003">Cell membrane</keyword>
<dbReference type="PANTHER" id="PTHR30250:SF11">
    <property type="entry name" value="O-ANTIGEN TRANSPORTER-RELATED"/>
    <property type="match status" value="1"/>
</dbReference>
<feature type="transmembrane region" description="Helical" evidence="6">
    <location>
        <begin position="12"/>
        <end position="31"/>
    </location>
</feature>
<feature type="transmembrane region" description="Helical" evidence="6">
    <location>
        <begin position="380"/>
        <end position="400"/>
    </location>
</feature>
<evidence type="ECO:0000256" key="6">
    <source>
        <dbReference type="SAM" id="Phobius"/>
    </source>
</evidence>
<evidence type="ECO:0000313" key="8">
    <source>
        <dbReference type="Proteomes" id="UP000016462"/>
    </source>
</evidence>
<dbReference type="InterPro" id="IPR050833">
    <property type="entry name" value="Poly_Biosynth_Transport"/>
</dbReference>
<comment type="subcellular location">
    <subcellularLocation>
        <location evidence="1">Cell membrane</location>
        <topology evidence="1">Multi-pass membrane protein</topology>
    </subcellularLocation>
</comment>
<reference evidence="7 8" key="1">
    <citation type="journal article" date="2013" name="Genome Announc.">
        <title>First draft genome sequence from a member of the genus agrococcus, isolated from modern microbialites.</title>
        <authorList>
            <person name="White R.A.III."/>
            <person name="Grassa C.J."/>
            <person name="Suttle C.A."/>
        </authorList>
    </citation>
    <scope>NUCLEOTIDE SEQUENCE [LARGE SCALE GENOMIC DNA]</scope>
    <source>
        <strain evidence="7 8">RW1</strain>
    </source>
</reference>
<feature type="transmembrane region" description="Helical" evidence="6">
    <location>
        <begin position="354"/>
        <end position="374"/>
    </location>
</feature>
<evidence type="ECO:0000256" key="2">
    <source>
        <dbReference type="ARBA" id="ARBA00022475"/>
    </source>
</evidence>